<keyword evidence="9" id="KW-0028">Amino-acid biosynthesis</keyword>
<dbReference type="InterPro" id="IPR018509">
    <property type="entry name" value="DHquinase_II_CS"/>
</dbReference>
<feature type="binding site" evidence="9">
    <location>
        <begin position="108"/>
        <end position="109"/>
    </location>
    <ligand>
        <name>substrate</name>
    </ligand>
</feature>
<evidence type="ECO:0000256" key="1">
    <source>
        <dbReference type="ARBA" id="ARBA00001864"/>
    </source>
</evidence>
<keyword evidence="8 9" id="KW-0456">Lyase</keyword>
<accession>A0ABU1JQZ9</accession>
<dbReference type="NCBIfam" id="NF003806">
    <property type="entry name" value="PRK05395.1-3"/>
    <property type="match status" value="1"/>
</dbReference>
<gene>
    <name evidence="9" type="primary">aroQ</name>
    <name evidence="10" type="ORF">E9232_003572</name>
</gene>
<evidence type="ECO:0000256" key="4">
    <source>
        <dbReference type="ARBA" id="ARBA00011037"/>
    </source>
</evidence>
<evidence type="ECO:0000256" key="3">
    <source>
        <dbReference type="ARBA" id="ARBA00004902"/>
    </source>
</evidence>
<feature type="binding site" evidence="9">
    <location>
        <position position="118"/>
    </location>
    <ligand>
        <name>substrate</name>
    </ligand>
</feature>
<dbReference type="EC" id="4.2.1.10" evidence="6 9"/>
<name>A0ABU1JQZ9_9PROT</name>
<dbReference type="PANTHER" id="PTHR21272:SF3">
    <property type="entry name" value="CATABOLIC 3-DEHYDROQUINASE"/>
    <property type="match status" value="1"/>
</dbReference>
<proteinExistence type="inferred from homology"/>
<comment type="pathway">
    <text evidence="3 9">Metabolic intermediate biosynthesis; chorismate biosynthesis; chorismate from D-erythrose 4-phosphate and phosphoenolpyruvate: step 3/7.</text>
</comment>
<evidence type="ECO:0000256" key="6">
    <source>
        <dbReference type="ARBA" id="ARBA00012060"/>
    </source>
</evidence>
<comment type="function">
    <text evidence="2 9">Catalyzes a trans-dehydration via an enolate intermediate.</text>
</comment>
<comment type="catalytic activity">
    <reaction evidence="1 9">
        <text>3-dehydroquinate = 3-dehydroshikimate + H2O</text>
        <dbReference type="Rhea" id="RHEA:21096"/>
        <dbReference type="ChEBI" id="CHEBI:15377"/>
        <dbReference type="ChEBI" id="CHEBI:16630"/>
        <dbReference type="ChEBI" id="CHEBI:32364"/>
        <dbReference type="EC" id="4.2.1.10"/>
    </reaction>
</comment>
<dbReference type="NCBIfam" id="NF003805">
    <property type="entry name" value="PRK05395.1-2"/>
    <property type="match status" value="1"/>
</dbReference>
<feature type="binding site" evidence="9">
    <location>
        <position position="94"/>
    </location>
    <ligand>
        <name>substrate</name>
    </ligand>
</feature>
<feature type="binding site" evidence="9">
    <location>
        <position position="87"/>
    </location>
    <ligand>
        <name>substrate</name>
    </ligand>
</feature>
<dbReference type="CDD" id="cd00466">
    <property type="entry name" value="DHQase_II"/>
    <property type="match status" value="1"/>
</dbReference>
<comment type="similarity">
    <text evidence="4 9">Belongs to the type-II 3-dehydroquinase family.</text>
</comment>
<dbReference type="PIRSF" id="PIRSF001399">
    <property type="entry name" value="DHquinase_II"/>
    <property type="match status" value="1"/>
</dbReference>
<dbReference type="GO" id="GO:0003855">
    <property type="term" value="F:3-dehydroquinate dehydratase activity"/>
    <property type="evidence" value="ECO:0007669"/>
    <property type="project" value="UniProtKB-EC"/>
</dbReference>
<reference evidence="10 11" key="1">
    <citation type="submission" date="2023-07" db="EMBL/GenBank/DDBJ databases">
        <title>Sorghum-associated microbial communities from plants grown in Nebraska, USA.</title>
        <authorList>
            <person name="Schachtman D."/>
        </authorList>
    </citation>
    <scope>NUCLEOTIDE SEQUENCE [LARGE SCALE GENOMIC DNA]</scope>
    <source>
        <strain evidence="10 11">584</strain>
    </source>
</reference>
<feature type="binding site" evidence="9">
    <location>
        <position position="81"/>
    </location>
    <ligand>
        <name>substrate</name>
    </ligand>
</feature>
<evidence type="ECO:0000313" key="11">
    <source>
        <dbReference type="Proteomes" id="UP001262410"/>
    </source>
</evidence>
<feature type="site" description="Transition state stabilizer" evidence="9">
    <location>
        <position position="25"/>
    </location>
</feature>
<feature type="active site" description="Proton donor" evidence="9">
    <location>
        <position position="107"/>
    </location>
</feature>
<dbReference type="NCBIfam" id="NF003807">
    <property type="entry name" value="PRK05395.1-4"/>
    <property type="match status" value="1"/>
</dbReference>
<evidence type="ECO:0000256" key="2">
    <source>
        <dbReference type="ARBA" id="ARBA00003924"/>
    </source>
</evidence>
<dbReference type="Gene3D" id="3.40.50.9100">
    <property type="entry name" value="Dehydroquinase, class II"/>
    <property type="match status" value="1"/>
</dbReference>
<comment type="caution">
    <text evidence="10">The sequence shown here is derived from an EMBL/GenBank/DDBJ whole genome shotgun (WGS) entry which is preliminary data.</text>
</comment>
<evidence type="ECO:0000313" key="10">
    <source>
        <dbReference type="EMBL" id="MDR6291046.1"/>
    </source>
</evidence>
<dbReference type="InterPro" id="IPR001874">
    <property type="entry name" value="DHquinase_II"/>
</dbReference>
<dbReference type="Proteomes" id="UP001262410">
    <property type="component" value="Unassembled WGS sequence"/>
</dbReference>
<dbReference type="InterPro" id="IPR036441">
    <property type="entry name" value="DHquinase_II_sf"/>
</dbReference>
<evidence type="ECO:0000256" key="8">
    <source>
        <dbReference type="ARBA" id="ARBA00023239"/>
    </source>
</evidence>
<keyword evidence="7 9" id="KW-0057">Aromatic amino acid biosynthesis</keyword>
<dbReference type="RefSeq" id="WP_309795966.1">
    <property type="nucleotide sequence ID" value="NZ_JAVDPW010000006.1"/>
</dbReference>
<feature type="active site" description="Proton acceptor" evidence="9">
    <location>
        <position position="30"/>
    </location>
</feature>
<evidence type="ECO:0000256" key="7">
    <source>
        <dbReference type="ARBA" id="ARBA00023141"/>
    </source>
</evidence>
<dbReference type="EMBL" id="JAVDPW010000006">
    <property type="protein sequence ID" value="MDR6291046.1"/>
    <property type="molecule type" value="Genomic_DNA"/>
</dbReference>
<dbReference type="HAMAP" id="MF_00169">
    <property type="entry name" value="AroQ"/>
    <property type="match status" value="1"/>
</dbReference>
<sequence length="154" mass="16955">MTAIQSDRPTVLILNGPNLNMLGVRQPEIYGRDTLADIEQACADEAEQLELEVDFRQSNHEGELVTWIQEARTAHDGIVVNAGAYSHTSVAILDALQAAELPVIEVHLSNIFRREPFRHHSYVSQAATGVVCGLGVHGYLLALQAMARLLETDR</sequence>
<evidence type="ECO:0000256" key="5">
    <source>
        <dbReference type="ARBA" id="ARBA00011193"/>
    </source>
</evidence>
<dbReference type="Pfam" id="PF01220">
    <property type="entry name" value="DHquinase_II"/>
    <property type="match status" value="1"/>
</dbReference>
<organism evidence="10 11">
    <name type="scientific">Inquilinus ginsengisoli</name>
    <dbReference type="NCBI Taxonomy" id="363840"/>
    <lineage>
        <taxon>Bacteria</taxon>
        <taxon>Pseudomonadati</taxon>
        <taxon>Pseudomonadota</taxon>
        <taxon>Alphaproteobacteria</taxon>
        <taxon>Rhodospirillales</taxon>
        <taxon>Rhodospirillaceae</taxon>
        <taxon>Inquilinus</taxon>
    </lineage>
</organism>
<protein>
    <recommendedName>
        <fullName evidence="6 9">3-dehydroquinate dehydratase</fullName>
        <shortName evidence="9">3-dehydroquinase</shortName>
        <ecNumber evidence="6 9">4.2.1.10</ecNumber>
    </recommendedName>
    <alternativeName>
        <fullName evidence="9">Type II DHQase</fullName>
    </alternativeName>
</protein>
<dbReference type="NCBIfam" id="TIGR01088">
    <property type="entry name" value="aroQ"/>
    <property type="match status" value="1"/>
</dbReference>
<comment type="subunit">
    <text evidence="5 9">Homododecamer.</text>
</comment>
<evidence type="ECO:0000256" key="9">
    <source>
        <dbReference type="HAMAP-Rule" id="MF_00169"/>
    </source>
</evidence>
<dbReference type="SUPFAM" id="SSF52304">
    <property type="entry name" value="Type II 3-dehydroquinate dehydratase"/>
    <property type="match status" value="1"/>
</dbReference>
<dbReference type="PROSITE" id="PS01029">
    <property type="entry name" value="DEHYDROQUINASE_II"/>
    <property type="match status" value="1"/>
</dbReference>
<dbReference type="PANTHER" id="PTHR21272">
    <property type="entry name" value="CATABOLIC 3-DEHYDROQUINASE"/>
    <property type="match status" value="1"/>
</dbReference>
<keyword evidence="11" id="KW-1185">Reference proteome</keyword>